<dbReference type="Pfam" id="PF13545">
    <property type="entry name" value="HTH_Crp_2"/>
    <property type="match status" value="1"/>
</dbReference>
<dbReference type="InterPro" id="IPR036388">
    <property type="entry name" value="WH-like_DNA-bd_sf"/>
</dbReference>
<keyword evidence="3" id="KW-0804">Transcription</keyword>
<evidence type="ECO:0000256" key="2">
    <source>
        <dbReference type="ARBA" id="ARBA00023125"/>
    </source>
</evidence>
<dbReference type="GO" id="GO:0003677">
    <property type="term" value="F:DNA binding"/>
    <property type="evidence" value="ECO:0007669"/>
    <property type="project" value="UniProtKB-KW"/>
</dbReference>
<evidence type="ECO:0000313" key="6">
    <source>
        <dbReference type="EMBL" id="SED31342.1"/>
    </source>
</evidence>
<dbReference type="InterPro" id="IPR000595">
    <property type="entry name" value="cNMP-bd_dom"/>
</dbReference>
<dbReference type="STRING" id="208445.SAMN04489727_7363"/>
<keyword evidence="7" id="KW-1185">Reference proteome</keyword>
<dbReference type="Pfam" id="PF00027">
    <property type="entry name" value="cNMP_binding"/>
    <property type="match status" value="1"/>
</dbReference>
<dbReference type="PROSITE" id="PS51063">
    <property type="entry name" value="HTH_CRP_2"/>
    <property type="match status" value="1"/>
</dbReference>
<protein>
    <submittedName>
        <fullName evidence="6">cAMP-binding domain of CRP or a regulatory subunit of cAMP-dependent protein kinases</fullName>
    </submittedName>
</protein>
<gene>
    <name evidence="6" type="ORF">SAMN04489727_7363</name>
</gene>
<keyword evidence="2" id="KW-0238">DNA-binding</keyword>
<dbReference type="InterPro" id="IPR036390">
    <property type="entry name" value="WH_DNA-bd_sf"/>
</dbReference>
<evidence type="ECO:0000259" key="5">
    <source>
        <dbReference type="PROSITE" id="PS51063"/>
    </source>
</evidence>
<organism evidence="6 7">
    <name type="scientific">Amycolatopsis tolypomycina</name>
    <dbReference type="NCBI Taxonomy" id="208445"/>
    <lineage>
        <taxon>Bacteria</taxon>
        <taxon>Bacillati</taxon>
        <taxon>Actinomycetota</taxon>
        <taxon>Actinomycetes</taxon>
        <taxon>Pseudonocardiales</taxon>
        <taxon>Pseudonocardiaceae</taxon>
        <taxon>Amycolatopsis</taxon>
    </lineage>
</organism>
<dbReference type="PROSITE" id="PS50042">
    <property type="entry name" value="CNMP_BINDING_3"/>
    <property type="match status" value="1"/>
</dbReference>
<dbReference type="Gene3D" id="1.10.10.10">
    <property type="entry name" value="Winged helix-like DNA-binding domain superfamily/Winged helix DNA-binding domain"/>
    <property type="match status" value="1"/>
</dbReference>
<dbReference type="InterPro" id="IPR018490">
    <property type="entry name" value="cNMP-bd_dom_sf"/>
</dbReference>
<dbReference type="InterPro" id="IPR014710">
    <property type="entry name" value="RmlC-like_jellyroll"/>
</dbReference>
<dbReference type="RefSeq" id="WP_091316237.1">
    <property type="nucleotide sequence ID" value="NZ_FNSO01000004.1"/>
</dbReference>
<dbReference type="EMBL" id="FNSO01000004">
    <property type="protein sequence ID" value="SED31342.1"/>
    <property type="molecule type" value="Genomic_DNA"/>
</dbReference>
<dbReference type="GO" id="GO:0016301">
    <property type="term" value="F:kinase activity"/>
    <property type="evidence" value="ECO:0007669"/>
    <property type="project" value="UniProtKB-KW"/>
</dbReference>
<reference evidence="7" key="1">
    <citation type="submission" date="2016-10" db="EMBL/GenBank/DDBJ databases">
        <authorList>
            <person name="Varghese N."/>
            <person name="Submissions S."/>
        </authorList>
    </citation>
    <scope>NUCLEOTIDE SEQUENCE [LARGE SCALE GENOMIC DNA]</scope>
    <source>
        <strain evidence="7">DSM 44544</strain>
    </source>
</reference>
<proteinExistence type="predicted"/>
<evidence type="ECO:0000259" key="4">
    <source>
        <dbReference type="PROSITE" id="PS50042"/>
    </source>
</evidence>
<dbReference type="PANTHER" id="PTHR24567">
    <property type="entry name" value="CRP FAMILY TRANSCRIPTIONAL REGULATORY PROTEIN"/>
    <property type="match status" value="1"/>
</dbReference>
<keyword evidence="6" id="KW-0808">Transferase</keyword>
<dbReference type="SMART" id="SM00100">
    <property type="entry name" value="cNMP"/>
    <property type="match status" value="1"/>
</dbReference>
<dbReference type="GO" id="GO:0003700">
    <property type="term" value="F:DNA-binding transcription factor activity"/>
    <property type="evidence" value="ECO:0007669"/>
    <property type="project" value="TreeGrafter"/>
</dbReference>
<dbReference type="Gene3D" id="2.60.120.10">
    <property type="entry name" value="Jelly Rolls"/>
    <property type="match status" value="1"/>
</dbReference>
<dbReference type="Proteomes" id="UP000199622">
    <property type="component" value="Unassembled WGS sequence"/>
</dbReference>
<sequence>MANGGGARDPAEFRAEWPEHGVLARVGESVLDGWLRAGEVKIFGSGERLIEEGADESDVFLLLAGCVKVVARLGNGGEALLAVRVGGDLVGELAAFDGERRSATVVACGNDSVVTCRIAAREFLDVLSQDHAAGRTVTRSITAKLRASTRRRVDLPEAVDVRLANVLVELVEDHGHRLSEHGYVIKVDLTQLELGTLVGASKRTAQRALRKLRNSGLVEPEGRRIVVRDLAALRAISRRSGSA</sequence>
<accession>A0A1H4ZMJ1</accession>
<evidence type="ECO:0000313" key="7">
    <source>
        <dbReference type="Proteomes" id="UP000199622"/>
    </source>
</evidence>
<dbReference type="SUPFAM" id="SSF51206">
    <property type="entry name" value="cAMP-binding domain-like"/>
    <property type="match status" value="1"/>
</dbReference>
<dbReference type="OrthoDB" id="41390at2"/>
<dbReference type="SUPFAM" id="SSF46785">
    <property type="entry name" value="Winged helix' DNA-binding domain"/>
    <property type="match status" value="1"/>
</dbReference>
<evidence type="ECO:0000256" key="3">
    <source>
        <dbReference type="ARBA" id="ARBA00023163"/>
    </source>
</evidence>
<dbReference type="SMART" id="SM00419">
    <property type="entry name" value="HTH_CRP"/>
    <property type="match status" value="1"/>
</dbReference>
<dbReference type="GO" id="GO:0005829">
    <property type="term" value="C:cytosol"/>
    <property type="evidence" value="ECO:0007669"/>
    <property type="project" value="TreeGrafter"/>
</dbReference>
<dbReference type="PANTHER" id="PTHR24567:SF68">
    <property type="entry name" value="DNA-BINDING TRANSCRIPTIONAL DUAL REGULATOR CRP"/>
    <property type="match status" value="1"/>
</dbReference>
<dbReference type="AlphaFoldDB" id="A0A1H4ZMJ1"/>
<evidence type="ECO:0000256" key="1">
    <source>
        <dbReference type="ARBA" id="ARBA00023015"/>
    </source>
</evidence>
<name>A0A1H4ZMJ1_9PSEU</name>
<dbReference type="InterPro" id="IPR050397">
    <property type="entry name" value="Env_Response_Regulators"/>
</dbReference>
<feature type="domain" description="Cyclic nucleotide-binding" evidence="4">
    <location>
        <begin position="22"/>
        <end position="107"/>
    </location>
</feature>
<feature type="domain" description="HTH crp-type" evidence="5">
    <location>
        <begin position="157"/>
        <end position="231"/>
    </location>
</feature>
<dbReference type="CDD" id="cd00038">
    <property type="entry name" value="CAP_ED"/>
    <property type="match status" value="1"/>
</dbReference>
<keyword evidence="6" id="KW-0418">Kinase</keyword>
<keyword evidence="1" id="KW-0805">Transcription regulation</keyword>
<dbReference type="InterPro" id="IPR012318">
    <property type="entry name" value="HTH_CRP"/>
</dbReference>